<feature type="region of interest" description="Disordered" evidence="1">
    <location>
        <begin position="179"/>
        <end position="201"/>
    </location>
</feature>
<dbReference type="EMBL" id="LYUB02000006">
    <property type="protein sequence ID" value="OVF09150.1"/>
    <property type="molecule type" value="Genomic_DNA"/>
</dbReference>
<evidence type="ECO:0000313" key="2">
    <source>
        <dbReference type="EMBL" id="OVF09150.1"/>
    </source>
</evidence>
<evidence type="ECO:0000256" key="1">
    <source>
        <dbReference type="SAM" id="MobiDB-lite"/>
    </source>
</evidence>
<dbReference type="PANTHER" id="PTHR28218">
    <property type="entry name" value="VPS4-ASSOCIATED PROTEIN 1"/>
    <property type="match status" value="1"/>
</dbReference>
<accession>A0AA91Q1E9</accession>
<comment type="caution">
    <text evidence="2">The sequence shown here is derived from an EMBL/GenBank/DDBJ whole genome shotgun (WGS) entry which is preliminary data.</text>
</comment>
<reference evidence="2 3" key="1">
    <citation type="submission" date="2017-04" db="EMBL/GenBank/DDBJ databases">
        <title>Draft genome of the yeast Clavispora lusitaniae type strain CBS 6936.</title>
        <authorList>
            <person name="Durrens P."/>
            <person name="Klopp C."/>
            <person name="Biteau N."/>
            <person name="Fitton-Ouhabi V."/>
            <person name="Dementhon K."/>
            <person name="Accoceberry I."/>
            <person name="Sherman D.J."/>
            <person name="Noel T."/>
        </authorList>
    </citation>
    <scope>NUCLEOTIDE SEQUENCE [LARGE SCALE GENOMIC DNA]</scope>
    <source>
        <strain evidence="2 3">CBS 6936</strain>
    </source>
</reference>
<feature type="region of interest" description="Disordered" evidence="1">
    <location>
        <begin position="103"/>
        <end position="128"/>
    </location>
</feature>
<organism evidence="2 3">
    <name type="scientific">Clavispora lusitaniae</name>
    <name type="common">Candida lusitaniae</name>
    <dbReference type="NCBI Taxonomy" id="36911"/>
    <lineage>
        <taxon>Eukaryota</taxon>
        <taxon>Fungi</taxon>
        <taxon>Dikarya</taxon>
        <taxon>Ascomycota</taxon>
        <taxon>Saccharomycotina</taxon>
        <taxon>Pichiomycetes</taxon>
        <taxon>Metschnikowiaceae</taxon>
        <taxon>Clavispora</taxon>
    </lineage>
</organism>
<dbReference type="GO" id="GO:0005768">
    <property type="term" value="C:endosome"/>
    <property type="evidence" value="ECO:0007669"/>
    <property type="project" value="TreeGrafter"/>
</dbReference>
<gene>
    <name evidence="2" type="ORF">A9F13_06g03058</name>
</gene>
<protein>
    <submittedName>
        <fullName evidence="2">VPS4-associated protein</fullName>
    </submittedName>
</protein>
<dbReference type="InterPro" id="IPR013640">
    <property type="entry name" value="Vfa1"/>
</dbReference>
<sequence length="201" mass="23218">MPPQPPFPNEYRKRLVSESDSKACNVCYKPTCTVLLASNQVDFFYVCPSHLKDVSFCSALHPEAYTKLLEERKALEKQVKDAMAEAEAHKPYPWTNIMNTIGWNKKDKDKSPKKDDENASKEEKEGTKEYESLIAAVRQHKSDLADLDEKIASFSFKKYQLNKDVYRIRVNNYIQGQLRAKRQKEIHDPSFFPQAPTGELQ</sequence>
<dbReference type="Pfam" id="PF08432">
    <property type="entry name" value="Vfa1"/>
    <property type="match status" value="1"/>
</dbReference>
<dbReference type="PANTHER" id="PTHR28218:SF1">
    <property type="entry name" value="VPS4-ASSOCIATED PROTEIN 1"/>
    <property type="match status" value="1"/>
</dbReference>
<evidence type="ECO:0000313" key="3">
    <source>
        <dbReference type="Proteomes" id="UP000195602"/>
    </source>
</evidence>
<proteinExistence type="predicted"/>
<dbReference type="KEGG" id="clus:A9F13_06g03058"/>
<feature type="compositionally biased region" description="Basic and acidic residues" evidence="1">
    <location>
        <begin position="104"/>
        <end position="128"/>
    </location>
</feature>
<dbReference type="GO" id="GO:0007034">
    <property type="term" value="P:vacuolar transport"/>
    <property type="evidence" value="ECO:0007669"/>
    <property type="project" value="TreeGrafter"/>
</dbReference>
<name>A0AA91Q1E9_CLALS</name>
<dbReference type="Proteomes" id="UP000195602">
    <property type="component" value="Unassembled WGS sequence"/>
</dbReference>
<dbReference type="AlphaFoldDB" id="A0AA91Q1E9"/>